<dbReference type="AlphaFoldDB" id="A0AAV3PH46"/>
<dbReference type="EMBL" id="BAABME010001593">
    <property type="protein sequence ID" value="GAA0150448.1"/>
    <property type="molecule type" value="Genomic_DNA"/>
</dbReference>
<dbReference type="InterPro" id="IPR036397">
    <property type="entry name" value="RNaseH_sf"/>
</dbReference>
<protein>
    <recommendedName>
        <fullName evidence="1">RNase H type-1 domain-containing protein</fullName>
    </recommendedName>
</protein>
<gene>
    <name evidence="2" type="ORF">LIER_09390</name>
</gene>
<dbReference type="Pfam" id="PF13456">
    <property type="entry name" value="RVT_3"/>
    <property type="match status" value="1"/>
</dbReference>
<organism evidence="2 3">
    <name type="scientific">Lithospermum erythrorhizon</name>
    <name type="common">Purple gromwell</name>
    <name type="synonym">Lithospermum officinale var. erythrorhizon</name>
    <dbReference type="NCBI Taxonomy" id="34254"/>
    <lineage>
        <taxon>Eukaryota</taxon>
        <taxon>Viridiplantae</taxon>
        <taxon>Streptophyta</taxon>
        <taxon>Embryophyta</taxon>
        <taxon>Tracheophyta</taxon>
        <taxon>Spermatophyta</taxon>
        <taxon>Magnoliopsida</taxon>
        <taxon>eudicotyledons</taxon>
        <taxon>Gunneridae</taxon>
        <taxon>Pentapetalae</taxon>
        <taxon>asterids</taxon>
        <taxon>lamiids</taxon>
        <taxon>Boraginales</taxon>
        <taxon>Boraginaceae</taxon>
        <taxon>Boraginoideae</taxon>
        <taxon>Lithospermeae</taxon>
        <taxon>Lithospermum</taxon>
    </lineage>
</organism>
<reference evidence="2 3" key="1">
    <citation type="submission" date="2024-01" db="EMBL/GenBank/DDBJ databases">
        <title>The complete chloroplast genome sequence of Lithospermum erythrorhizon: insights into the phylogenetic relationship among Boraginaceae species and the maternal lineages of purple gromwells.</title>
        <authorList>
            <person name="Okada T."/>
            <person name="Watanabe K."/>
        </authorList>
    </citation>
    <scope>NUCLEOTIDE SEQUENCE [LARGE SCALE GENOMIC DNA]</scope>
</reference>
<feature type="domain" description="RNase H type-1" evidence="1">
    <location>
        <begin position="52"/>
        <end position="120"/>
    </location>
</feature>
<dbReference type="Proteomes" id="UP001454036">
    <property type="component" value="Unassembled WGS sequence"/>
</dbReference>
<dbReference type="GO" id="GO:0004523">
    <property type="term" value="F:RNA-DNA hybrid ribonuclease activity"/>
    <property type="evidence" value="ECO:0007669"/>
    <property type="project" value="InterPro"/>
</dbReference>
<accession>A0AAV3PH46</accession>
<dbReference type="GO" id="GO:0003676">
    <property type="term" value="F:nucleic acid binding"/>
    <property type="evidence" value="ECO:0007669"/>
    <property type="project" value="InterPro"/>
</dbReference>
<proteinExistence type="predicted"/>
<evidence type="ECO:0000259" key="1">
    <source>
        <dbReference type="Pfam" id="PF13456"/>
    </source>
</evidence>
<evidence type="ECO:0000313" key="2">
    <source>
        <dbReference type="EMBL" id="GAA0150448.1"/>
    </source>
</evidence>
<evidence type="ECO:0000313" key="3">
    <source>
        <dbReference type="Proteomes" id="UP001454036"/>
    </source>
</evidence>
<comment type="caution">
    <text evidence="2">The sequence shown here is derived from an EMBL/GenBank/DDBJ whole genome shotgun (WGS) entry which is preliminary data.</text>
</comment>
<dbReference type="Gene3D" id="3.30.420.10">
    <property type="entry name" value="Ribonuclease H-like superfamily/Ribonuclease H"/>
    <property type="match status" value="1"/>
</dbReference>
<keyword evidence="3" id="KW-1185">Reference proteome</keyword>
<sequence length="169" mass="19515">MWTARLNREALGLVSYYGPRRETRSTMPFGSPSQPRTMRLSMKHLPMDFQNSLGADHIHVRTGSQLMVDHVNGNFKIDKSKERLVGYLRRVRGLTRLFRSCHMEHVPRERNQGTDRLSQLAKAEYGTMPSSTPVEWVTEEDFLMKEVMNNSGEGEGENPSHGTRIYWSF</sequence>
<name>A0AAV3PH46_LITER</name>
<dbReference type="InterPro" id="IPR002156">
    <property type="entry name" value="RNaseH_domain"/>
</dbReference>